<dbReference type="Proteomes" id="UP000325755">
    <property type="component" value="Chromosome"/>
</dbReference>
<dbReference type="AlphaFoldDB" id="A0A5Q0BQY0"/>
<dbReference type="InterPro" id="IPR029063">
    <property type="entry name" value="SAM-dependent_MTases_sf"/>
</dbReference>
<dbReference type="GO" id="GO:0032259">
    <property type="term" value="P:methylation"/>
    <property type="evidence" value="ECO:0007669"/>
    <property type="project" value="UniProtKB-KW"/>
</dbReference>
<name>A0A5Q0BQY0_9GAMM</name>
<evidence type="ECO:0000313" key="1">
    <source>
        <dbReference type="EMBL" id="QFY44487.1"/>
    </source>
</evidence>
<dbReference type="OrthoDB" id="9801363at2"/>
<dbReference type="GO" id="GO:0008168">
    <property type="term" value="F:methyltransferase activity"/>
    <property type="evidence" value="ECO:0007669"/>
    <property type="project" value="UniProtKB-KW"/>
</dbReference>
<evidence type="ECO:0000313" key="2">
    <source>
        <dbReference type="Proteomes" id="UP000325755"/>
    </source>
</evidence>
<organism evidence="1 2">
    <name type="scientific">Candidatus Methylospira mobilis</name>
    <dbReference type="NCBI Taxonomy" id="1808979"/>
    <lineage>
        <taxon>Bacteria</taxon>
        <taxon>Pseudomonadati</taxon>
        <taxon>Pseudomonadota</taxon>
        <taxon>Gammaproteobacteria</taxon>
        <taxon>Methylococcales</taxon>
        <taxon>Methylococcaceae</taxon>
        <taxon>Candidatus Methylospira</taxon>
    </lineage>
</organism>
<keyword evidence="1" id="KW-0489">Methyltransferase</keyword>
<proteinExistence type="predicted"/>
<dbReference type="EMBL" id="CP044205">
    <property type="protein sequence ID" value="QFY44487.1"/>
    <property type="molecule type" value="Genomic_DNA"/>
</dbReference>
<sequence>MTICWCGSSDLIPFGSGYGECRVCGTLISLQKLSSDHALVRDDETDFYGKKYWLQHQCNDLELPDIYERSRNDISERCIHWLNTLFKYRLFPAKVLELGCSHGGFTALLNKSGYDAIGVEMSPWVVDYAQKTFGIPVFVGPIENLDISRGSLDVIVLMDVLEHLSDPAATMAHCLHLLKADGLLLIQTPQFRTNMQYDDLVENGSPFLSQLMMDEHLYLFSKPSITEFFHRLGADYIAFESAMFAQYDMFFVVSRIPVQGNTPEQIDSALLGKPDGRHIQALLDLRARELESERKLFESEADRMARALQVKALTSMLQDVELDRAARGEQIETLTSMLKRAELDRAARGEQIETLTSMLRKIEAERVARGEQIESLVAGLRALFARPIFRRLAGLAGWSEVNKLAEWVVTPDE</sequence>
<dbReference type="CDD" id="cd02440">
    <property type="entry name" value="AdoMet_MTases"/>
    <property type="match status" value="1"/>
</dbReference>
<dbReference type="InParanoid" id="A0A5Q0BQY0"/>
<keyword evidence="1" id="KW-0808">Transferase</keyword>
<dbReference type="Gene3D" id="3.40.50.150">
    <property type="entry name" value="Vaccinia Virus protein VP39"/>
    <property type="match status" value="1"/>
</dbReference>
<gene>
    <name evidence="1" type="ORF">F6R98_19170</name>
</gene>
<accession>A0A5Q0BQY0</accession>
<dbReference type="Pfam" id="PF13489">
    <property type="entry name" value="Methyltransf_23"/>
    <property type="match status" value="1"/>
</dbReference>
<dbReference type="SUPFAM" id="SSF53335">
    <property type="entry name" value="S-adenosyl-L-methionine-dependent methyltransferases"/>
    <property type="match status" value="1"/>
</dbReference>
<protein>
    <submittedName>
        <fullName evidence="1">Methyltransferase domain-containing protein</fullName>
    </submittedName>
</protein>
<reference evidence="1 2" key="1">
    <citation type="submission" date="2019-09" db="EMBL/GenBank/DDBJ databases">
        <title>Ecophysiology of the spiral-shaped methanotroph Methylospira mobilis as revealed by the complete genome sequence.</title>
        <authorList>
            <person name="Oshkin I.Y."/>
            <person name="Dedysh S.N."/>
            <person name="Miroshnikov K."/>
            <person name="Danilova O.V."/>
            <person name="Hakobyan A."/>
            <person name="Liesack W."/>
        </authorList>
    </citation>
    <scope>NUCLEOTIDE SEQUENCE [LARGE SCALE GENOMIC DNA]</scope>
    <source>
        <strain evidence="1 2">Shm1</strain>
    </source>
</reference>
<keyword evidence="2" id="KW-1185">Reference proteome</keyword>
<dbReference type="PANTHER" id="PTHR43861">
    <property type="entry name" value="TRANS-ACONITATE 2-METHYLTRANSFERASE-RELATED"/>
    <property type="match status" value="1"/>
</dbReference>
<dbReference type="KEGG" id="mmob:F6R98_19170"/>